<keyword evidence="3" id="KW-1185">Reference proteome</keyword>
<organism evidence="2 3">
    <name type="scientific">Sulfidibacter corallicola</name>
    <dbReference type="NCBI Taxonomy" id="2818388"/>
    <lineage>
        <taxon>Bacteria</taxon>
        <taxon>Pseudomonadati</taxon>
        <taxon>Acidobacteriota</taxon>
        <taxon>Holophagae</taxon>
        <taxon>Acanthopleuribacterales</taxon>
        <taxon>Acanthopleuribacteraceae</taxon>
        <taxon>Sulfidibacter</taxon>
    </lineage>
</organism>
<dbReference type="RefSeq" id="WP_237378661.1">
    <property type="nucleotide sequence ID" value="NZ_CP071793.1"/>
</dbReference>
<evidence type="ECO:0000313" key="3">
    <source>
        <dbReference type="Proteomes" id="UP000663929"/>
    </source>
</evidence>
<dbReference type="Proteomes" id="UP000663929">
    <property type="component" value="Chromosome"/>
</dbReference>
<dbReference type="AlphaFoldDB" id="A0A8A4TIJ9"/>
<proteinExistence type="predicted"/>
<dbReference type="EMBL" id="CP071793">
    <property type="protein sequence ID" value="QTD49014.1"/>
    <property type="molecule type" value="Genomic_DNA"/>
</dbReference>
<protein>
    <submittedName>
        <fullName evidence="2">Uncharacterized protein</fullName>
    </submittedName>
</protein>
<gene>
    <name evidence="2" type="ORF">J3U87_25800</name>
</gene>
<dbReference type="KEGG" id="scor:J3U87_25800"/>
<evidence type="ECO:0000313" key="2">
    <source>
        <dbReference type="EMBL" id="QTD49014.1"/>
    </source>
</evidence>
<name>A0A8A4TIJ9_SULCO</name>
<accession>A0A8A4TIJ9</accession>
<feature type="region of interest" description="Disordered" evidence="1">
    <location>
        <begin position="83"/>
        <end position="102"/>
    </location>
</feature>
<sequence>MKKPLVRNEKQSQYAVILRPYRALSTQPKSERAPKPDADHIETKVGLEVRPKGVGGEVVAGGLGRFLEPFATRLLPSWTVDGKRGWEKGTGKRKKLEMKELQ</sequence>
<evidence type="ECO:0000256" key="1">
    <source>
        <dbReference type="SAM" id="MobiDB-lite"/>
    </source>
</evidence>
<reference evidence="2" key="1">
    <citation type="submission" date="2021-03" db="EMBL/GenBank/DDBJ databases">
        <title>Acanthopleuribacteraceae sp. M133.</title>
        <authorList>
            <person name="Wang G."/>
        </authorList>
    </citation>
    <scope>NUCLEOTIDE SEQUENCE</scope>
    <source>
        <strain evidence="2">M133</strain>
    </source>
</reference>